<feature type="domain" description="Soluble ligand binding" evidence="4">
    <location>
        <begin position="222"/>
        <end position="267"/>
    </location>
</feature>
<evidence type="ECO:0000259" key="3">
    <source>
        <dbReference type="Pfam" id="PF02563"/>
    </source>
</evidence>
<dbReference type="InterPro" id="IPR019554">
    <property type="entry name" value="Soluble_ligand-bd"/>
</dbReference>
<feature type="region of interest" description="Disordered" evidence="2">
    <location>
        <begin position="58"/>
        <end position="85"/>
    </location>
</feature>
<feature type="domain" description="Soluble ligand binding" evidence="4">
    <location>
        <begin position="658"/>
        <end position="706"/>
    </location>
</feature>
<dbReference type="Proteomes" id="UP000001235">
    <property type="component" value="Chromosome"/>
</dbReference>
<protein>
    <submittedName>
        <fullName evidence="5">Polysaccharide export protein</fullName>
    </submittedName>
</protein>
<dbReference type="Pfam" id="PF02563">
    <property type="entry name" value="Poly_export"/>
    <property type="match status" value="1"/>
</dbReference>
<accession>D9SFJ7</accession>
<dbReference type="Gene3D" id="3.10.560.10">
    <property type="entry name" value="Outer membrane lipoprotein wza domain like"/>
    <property type="match status" value="4"/>
</dbReference>
<dbReference type="Gene3D" id="3.30.1950.10">
    <property type="entry name" value="wza like domain"/>
    <property type="match status" value="1"/>
</dbReference>
<dbReference type="OrthoDB" id="9815244at2"/>
<proteinExistence type="predicted"/>
<dbReference type="AlphaFoldDB" id="D9SFJ7"/>
<evidence type="ECO:0000313" key="6">
    <source>
        <dbReference type="Proteomes" id="UP000001235"/>
    </source>
</evidence>
<dbReference type="Pfam" id="PF10531">
    <property type="entry name" value="SLBB"/>
    <property type="match status" value="4"/>
</dbReference>
<dbReference type="RefSeq" id="WP_013293233.1">
    <property type="nucleotide sequence ID" value="NC_014394.1"/>
</dbReference>
<dbReference type="EMBL" id="CP002159">
    <property type="protein sequence ID" value="ADL55294.1"/>
    <property type="molecule type" value="Genomic_DNA"/>
</dbReference>
<dbReference type="PANTHER" id="PTHR33619">
    <property type="entry name" value="POLYSACCHARIDE EXPORT PROTEIN GFCE-RELATED"/>
    <property type="match status" value="1"/>
</dbReference>
<gene>
    <name evidence="5" type="ordered locus">Galf_1266</name>
</gene>
<evidence type="ECO:0000313" key="5">
    <source>
        <dbReference type="EMBL" id="ADL55294.1"/>
    </source>
</evidence>
<feature type="domain" description="Soluble ligand binding" evidence="4">
    <location>
        <begin position="519"/>
        <end position="551"/>
    </location>
</feature>
<evidence type="ECO:0000256" key="1">
    <source>
        <dbReference type="ARBA" id="ARBA00022729"/>
    </source>
</evidence>
<dbReference type="InterPro" id="IPR003715">
    <property type="entry name" value="Poly_export_N"/>
</dbReference>
<feature type="domain" description="Polysaccharide export protein N-terminal" evidence="3">
    <location>
        <begin position="138"/>
        <end position="212"/>
    </location>
</feature>
<dbReference type="InterPro" id="IPR049712">
    <property type="entry name" value="Poly_export"/>
</dbReference>
<dbReference type="eggNOG" id="COG1596">
    <property type="taxonomic scope" value="Bacteria"/>
</dbReference>
<keyword evidence="1" id="KW-0732">Signal</keyword>
<organism evidence="5 6">
    <name type="scientific">Gallionella capsiferriformans (strain ES-2)</name>
    <name type="common">Gallionella ferruginea capsiferriformans (strain ES-2)</name>
    <dbReference type="NCBI Taxonomy" id="395494"/>
    <lineage>
        <taxon>Bacteria</taxon>
        <taxon>Pseudomonadati</taxon>
        <taxon>Pseudomonadota</taxon>
        <taxon>Betaproteobacteria</taxon>
        <taxon>Nitrosomonadales</taxon>
        <taxon>Gallionellaceae</taxon>
        <taxon>Gallionella</taxon>
    </lineage>
</organism>
<feature type="domain" description="Soluble ligand binding" evidence="4">
    <location>
        <begin position="303"/>
        <end position="347"/>
    </location>
</feature>
<evidence type="ECO:0000256" key="2">
    <source>
        <dbReference type="SAM" id="MobiDB-lite"/>
    </source>
</evidence>
<dbReference type="STRING" id="395494.Galf_1266"/>
<evidence type="ECO:0000259" key="4">
    <source>
        <dbReference type="Pfam" id="PF10531"/>
    </source>
</evidence>
<dbReference type="KEGG" id="gca:Galf_1266"/>
<name>D9SFJ7_GALCS</name>
<dbReference type="HOGENOM" id="CLU_011447_2_1_4"/>
<dbReference type="GO" id="GO:0015159">
    <property type="term" value="F:polysaccharide transmembrane transporter activity"/>
    <property type="evidence" value="ECO:0007669"/>
    <property type="project" value="InterPro"/>
</dbReference>
<reference evidence="5 6" key="1">
    <citation type="submission" date="2010-08" db="EMBL/GenBank/DDBJ databases">
        <title>Complete sequence of Gallionella capsiferriformans ES-2.</title>
        <authorList>
            <consortium name="US DOE Joint Genome Institute"/>
            <person name="Lucas S."/>
            <person name="Copeland A."/>
            <person name="Lapidus A."/>
            <person name="Cheng J.-F."/>
            <person name="Bruce D."/>
            <person name="Goodwin L."/>
            <person name="Pitluck S."/>
            <person name="Chertkov O."/>
            <person name="Davenport K.W."/>
            <person name="Detter J.C."/>
            <person name="Han C."/>
            <person name="Tapia R."/>
            <person name="Land M."/>
            <person name="Hauser L."/>
            <person name="Chang Y.-J."/>
            <person name="Jeffries C."/>
            <person name="Kyrpides N."/>
            <person name="Ivanova N."/>
            <person name="Mikhailova N."/>
            <person name="Shelobolina E.S."/>
            <person name="Picardal F."/>
            <person name="Roden E."/>
            <person name="Emerson D."/>
            <person name="Woyke T."/>
        </authorList>
    </citation>
    <scope>NUCLEOTIDE SEQUENCE [LARGE SCALE GENOMIC DNA]</scope>
    <source>
        <strain evidence="5 6">ES-2</strain>
    </source>
</reference>
<dbReference type="PANTHER" id="PTHR33619:SF3">
    <property type="entry name" value="POLYSACCHARIDE EXPORT PROTEIN GFCE-RELATED"/>
    <property type="match status" value="1"/>
</dbReference>
<keyword evidence="6" id="KW-1185">Reference proteome</keyword>
<sequence>MFISKNGLRFAFGLLLSLSLSNVWSVGLGIGAAAGVASDYSGMLGSMMPSPVLASDGRADAAVNSSESNAKQAGEIANNAKNQYQSDTREQLAKIDPAVYKSEFQAFVAQSVGNNLPMYGFGLFQNAPTTFAPVDNVPVTPDYVVGPGDELIVRVWGQVEANQSLLVDRNGLINLPKIGSISVAGVSYQKLSEHIGDAISRKFSNFEIDVSMGKLRSIQILVVGQAARPGNYTVSSLSTLINAVFASGGPSAKGSMRHIQLKRGNKVITDFDLYDLLLNGDKSRDVKLLPGDVIYIPPVGAMAAVSGSVNTPAIFELKGGESLSDLLELAGGLTNVAAGKKVAVERIFDHEMRKVDEFMLDKAGLAKAMHDGDLVKVDTISSRFDNAVTLRGNIASPGRHQWKEGVRISDIIPDKVALIVENYWEKKNKTSRSETGGADKLRNEVKHSLAEVNWDYAVIERLNTKDLTTSLIPFNLGKAVIDHDPAQDLLLQAGDVITIFSKDDIQVPTAKRTKYVVLEGELANPGIYQVQPGETLRQLIAREGGVSAQADLFSSEFTREATRQMQQKRLNEMVDRMEENVQRSAGKTVSGALSAQDVEAAKVKVLSQQALIAKMRQVKATGRIVMEIPEQSSRVKDLPDIALEDGDRFYVPAPSSTVSVMGMVYNQNSFLYRQGQSVGDYLGKSGGPTRDGDEDDIYLIRADGSVLSKRQGGSIFSGFAGREAMPGDTIVVGEKLERFNFTKEIRDWTQIFYQFALGVAGGKAAKMW</sequence>